<sequence length="97" mass="10858">MSVRVQLHLAPSVFHLKDSLHRLSLLSNCRSNSPLFVNSSATGACANQRARMSGLFETMGFNDICCVRCFTDLRTWTDADGRAVDEEDTGLRRGFYL</sequence>
<keyword evidence="2" id="KW-1185">Reference proteome</keyword>
<organism evidence="1 2">
    <name type="scientific">Panaeolus cyanescens</name>
    <dbReference type="NCBI Taxonomy" id="181874"/>
    <lineage>
        <taxon>Eukaryota</taxon>
        <taxon>Fungi</taxon>
        <taxon>Dikarya</taxon>
        <taxon>Basidiomycota</taxon>
        <taxon>Agaricomycotina</taxon>
        <taxon>Agaricomycetes</taxon>
        <taxon>Agaricomycetidae</taxon>
        <taxon>Agaricales</taxon>
        <taxon>Agaricineae</taxon>
        <taxon>Galeropsidaceae</taxon>
        <taxon>Panaeolus</taxon>
    </lineage>
</organism>
<dbReference type="AlphaFoldDB" id="A0A409VL01"/>
<accession>A0A409VL01</accession>
<gene>
    <name evidence="1" type="ORF">CVT24_008541</name>
</gene>
<evidence type="ECO:0000313" key="1">
    <source>
        <dbReference type="EMBL" id="PPQ66945.1"/>
    </source>
</evidence>
<dbReference type="Proteomes" id="UP000284842">
    <property type="component" value="Unassembled WGS sequence"/>
</dbReference>
<comment type="caution">
    <text evidence="1">The sequence shown here is derived from an EMBL/GenBank/DDBJ whole genome shotgun (WGS) entry which is preliminary data.</text>
</comment>
<name>A0A409VL01_9AGAR</name>
<dbReference type="InParanoid" id="A0A409VL01"/>
<evidence type="ECO:0000313" key="2">
    <source>
        <dbReference type="Proteomes" id="UP000284842"/>
    </source>
</evidence>
<proteinExistence type="predicted"/>
<dbReference type="EMBL" id="NHTK01006030">
    <property type="protein sequence ID" value="PPQ66945.1"/>
    <property type="molecule type" value="Genomic_DNA"/>
</dbReference>
<reference evidence="1 2" key="1">
    <citation type="journal article" date="2018" name="Evol. Lett.">
        <title>Horizontal gene cluster transfer increased hallucinogenic mushroom diversity.</title>
        <authorList>
            <person name="Reynolds H.T."/>
            <person name="Vijayakumar V."/>
            <person name="Gluck-Thaler E."/>
            <person name="Korotkin H.B."/>
            <person name="Matheny P.B."/>
            <person name="Slot J.C."/>
        </authorList>
    </citation>
    <scope>NUCLEOTIDE SEQUENCE [LARGE SCALE GENOMIC DNA]</scope>
    <source>
        <strain evidence="1 2">2629</strain>
    </source>
</reference>
<protein>
    <submittedName>
        <fullName evidence="1">Uncharacterized protein</fullName>
    </submittedName>
</protein>